<accession>A0ACB0LHL4</accession>
<sequence>MDRSWEEGKREEEIGFRRLASFVCEFEPLSQEDLQAIDATLQSSLPKSTTTTTNTTNNNNKRPFSSHSPTRHRSRRHLPTSLIALQLPRSLSFSPSPGHSKMRLPVMKFCGKILYSRTFNDVEKAVTKFIKNIEEKKREMMQIAIGFDIEWKPTFRRGVPPGKAAVMQICCDTNHCHVLHLIHSGIPQNLQLLLEDPTVLKVGAGIAGDATKVSRDYGISIKGVEDLSFHANQKIGGGLHKWGLASLTEKLLSKQLMKPSKIRMGNWETPFLSKEQLDYAATDAFASWFLYQVLRNSLMVKIRLLKIFQMCRMLPTKVVKLTLCRNNDHISCLCNIIHFL</sequence>
<dbReference type="Proteomes" id="UP001177021">
    <property type="component" value="Unassembled WGS sequence"/>
</dbReference>
<evidence type="ECO:0000313" key="2">
    <source>
        <dbReference type="Proteomes" id="UP001177021"/>
    </source>
</evidence>
<gene>
    <name evidence="1" type="ORF">MILVUS5_LOCUS32627</name>
</gene>
<evidence type="ECO:0000313" key="1">
    <source>
        <dbReference type="EMBL" id="CAJ2668180.1"/>
    </source>
</evidence>
<organism evidence="1 2">
    <name type="scientific">Trifolium pratense</name>
    <name type="common">Red clover</name>
    <dbReference type="NCBI Taxonomy" id="57577"/>
    <lineage>
        <taxon>Eukaryota</taxon>
        <taxon>Viridiplantae</taxon>
        <taxon>Streptophyta</taxon>
        <taxon>Embryophyta</taxon>
        <taxon>Tracheophyta</taxon>
        <taxon>Spermatophyta</taxon>
        <taxon>Magnoliopsida</taxon>
        <taxon>eudicotyledons</taxon>
        <taxon>Gunneridae</taxon>
        <taxon>Pentapetalae</taxon>
        <taxon>rosids</taxon>
        <taxon>fabids</taxon>
        <taxon>Fabales</taxon>
        <taxon>Fabaceae</taxon>
        <taxon>Papilionoideae</taxon>
        <taxon>50 kb inversion clade</taxon>
        <taxon>NPAAA clade</taxon>
        <taxon>Hologalegina</taxon>
        <taxon>IRL clade</taxon>
        <taxon>Trifolieae</taxon>
        <taxon>Trifolium</taxon>
    </lineage>
</organism>
<keyword evidence="2" id="KW-1185">Reference proteome</keyword>
<proteinExistence type="predicted"/>
<reference evidence="1" key="1">
    <citation type="submission" date="2023-10" db="EMBL/GenBank/DDBJ databases">
        <authorList>
            <person name="Rodriguez Cubillos JULIANA M."/>
            <person name="De Vega J."/>
        </authorList>
    </citation>
    <scope>NUCLEOTIDE SEQUENCE</scope>
</reference>
<protein>
    <submittedName>
        <fullName evidence="1">Uncharacterized protein</fullName>
    </submittedName>
</protein>
<comment type="caution">
    <text evidence="1">The sequence shown here is derived from an EMBL/GenBank/DDBJ whole genome shotgun (WGS) entry which is preliminary data.</text>
</comment>
<name>A0ACB0LHL4_TRIPR</name>
<dbReference type="EMBL" id="CASHSV030000513">
    <property type="protein sequence ID" value="CAJ2668180.1"/>
    <property type="molecule type" value="Genomic_DNA"/>
</dbReference>